<evidence type="ECO:0000313" key="2">
    <source>
        <dbReference type="Proteomes" id="UP001597280"/>
    </source>
</evidence>
<organism evidence="1 2">
    <name type="scientific">Brachybacterium rhamnosum</name>
    <dbReference type="NCBI Taxonomy" id="173361"/>
    <lineage>
        <taxon>Bacteria</taxon>
        <taxon>Bacillati</taxon>
        <taxon>Actinomycetota</taxon>
        <taxon>Actinomycetes</taxon>
        <taxon>Micrococcales</taxon>
        <taxon>Dermabacteraceae</taxon>
        <taxon>Brachybacterium</taxon>
    </lineage>
</organism>
<evidence type="ECO:0000313" key="1">
    <source>
        <dbReference type="EMBL" id="MFD1836250.1"/>
    </source>
</evidence>
<proteinExistence type="predicted"/>
<sequence length="121" mass="13055">MTARPCAWRDCTAPATGRGTCRRHLARTYAAGHRAATAMHPDDVLARLTAPAPTPGRTPTVNRLADLEWLLDGGVTPDLAAARVDWARDTALALAHRHGRADLADKFIRRSPARITWGAVA</sequence>
<reference evidence="2" key="1">
    <citation type="journal article" date="2019" name="Int. J. Syst. Evol. Microbiol.">
        <title>The Global Catalogue of Microorganisms (GCM) 10K type strain sequencing project: providing services to taxonomists for standard genome sequencing and annotation.</title>
        <authorList>
            <consortium name="The Broad Institute Genomics Platform"/>
            <consortium name="The Broad Institute Genome Sequencing Center for Infectious Disease"/>
            <person name="Wu L."/>
            <person name="Ma J."/>
        </authorList>
    </citation>
    <scope>NUCLEOTIDE SEQUENCE [LARGE SCALE GENOMIC DNA]</scope>
    <source>
        <strain evidence="2">JCM 11650</strain>
    </source>
</reference>
<name>A0ABW4Q1Q5_9MICO</name>
<comment type="caution">
    <text evidence="1">The sequence shown here is derived from an EMBL/GenBank/DDBJ whole genome shotgun (WGS) entry which is preliminary data.</text>
</comment>
<dbReference type="Proteomes" id="UP001597280">
    <property type="component" value="Unassembled WGS sequence"/>
</dbReference>
<keyword evidence="2" id="KW-1185">Reference proteome</keyword>
<protein>
    <submittedName>
        <fullName evidence="1">Uncharacterized protein</fullName>
    </submittedName>
</protein>
<dbReference type="RefSeq" id="WP_343905628.1">
    <property type="nucleotide sequence ID" value="NZ_BAAAIS010000003.1"/>
</dbReference>
<accession>A0ABW4Q1Q5</accession>
<gene>
    <name evidence="1" type="ORF">ACFSDA_14360</name>
</gene>
<dbReference type="EMBL" id="JBHUFL010000003">
    <property type="protein sequence ID" value="MFD1836250.1"/>
    <property type="molecule type" value="Genomic_DNA"/>
</dbReference>